<dbReference type="PANTHER" id="PTHR33452">
    <property type="entry name" value="OXIDOREDUCTASE CATD-RELATED"/>
    <property type="match status" value="1"/>
</dbReference>
<dbReference type="AlphaFoldDB" id="A0A850QBS4"/>
<evidence type="ECO:0000256" key="5">
    <source>
        <dbReference type="ARBA" id="ARBA00022989"/>
    </source>
</evidence>
<evidence type="ECO:0000256" key="1">
    <source>
        <dbReference type="ARBA" id="ARBA00004651"/>
    </source>
</evidence>
<feature type="transmembrane region" description="Helical" evidence="7">
    <location>
        <begin position="114"/>
        <end position="136"/>
    </location>
</feature>
<dbReference type="PANTHER" id="PTHR33452:SF1">
    <property type="entry name" value="INNER MEMBRANE PROTEIN YPHA-RELATED"/>
    <property type="match status" value="1"/>
</dbReference>
<comment type="subcellular location">
    <subcellularLocation>
        <location evidence="1">Cell membrane</location>
        <topology evidence="1">Multi-pass membrane protein</topology>
    </subcellularLocation>
</comment>
<dbReference type="Proteomes" id="UP000592216">
    <property type="component" value="Unassembled WGS sequence"/>
</dbReference>
<proteinExistence type="inferred from homology"/>
<keyword evidence="3" id="KW-1003">Cell membrane</keyword>
<dbReference type="Pfam" id="PF07681">
    <property type="entry name" value="DoxX"/>
    <property type="match status" value="1"/>
</dbReference>
<dbReference type="GO" id="GO:0005886">
    <property type="term" value="C:plasma membrane"/>
    <property type="evidence" value="ECO:0007669"/>
    <property type="project" value="UniProtKB-SubCell"/>
</dbReference>
<evidence type="ECO:0000313" key="9">
    <source>
        <dbReference type="Proteomes" id="UP000592216"/>
    </source>
</evidence>
<feature type="transmembrane region" description="Helical" evidence="7">
    <location>
        <begin position="20"/>
        <end position="40"/>
    </location>
</feature>
<feature type="transmembrane region" description="Helical" evidence="7">
    <location>
        <begin position="148"/>
        <end position="168"/>
    </location>
</feature>
<sequence length="179" mass="19094">MPHLISRLIGLQTAPMPHAFALQGLIARLAFAATLAGYFWQSALTKIDGFALSVNAYAQIFPRQFEAAGYDPSGLGVLAHVVILAGTVAEFALPALVIVGLFTRLSALGMIGFIVVLTLTDIFGHAVDASTIGALFDRHPDAVIADQRLFWLFLLASLFLSGGGFLSADSYLQRRSTEA</sequence>
<gene>
    <name evidence="8" type="ORF">HJ536_13165</name>
</gene>
<dbReference type="RefSeq" id="WP_177158052.1">
    <property type="nucleotide sequence ID" value="NZ_JABCJE010000006.1"/>
</dbReference>
<organism evidence="8 9">
    <name type="scientific">Donghicola mangrovi</name>
    <dbReference type="NCBI Taxonomy" id="2729614"/>
    <lineage>
        <taxon>Bacteria</taxon>
        <taxon>Pseudomonadati</taxon>
        <taxon>Pseudomonadota</taxon>
        <taxon>Alphaproteobacteria</taxon>
        <taxon>Rhodobacterales</taxon>
        <taxon>Roseobacteraceae</taxon>
        <taxon>Donghicola</taxon>
    </lineage>
</organism>
<keyword evidence="5 7" id="KW-1133">Transmembrane helix</keyword>
<evidence type="ECO:0000313" key="8">
    <source>
        <dbReference type="EMBL" id="NVO24310.1"/>
    </source>
</evidence>
<comment type="similarity">
    <text evidence="2">Belongs to the DoxX family.</text>
</comment>
<evidence type="ECO:0000256" key="4">
    <source>
        <dbReference type="ARBA" id="ARBA00022692"/>
    </source>
</evidence>
<protein>
    <submittedName>
        <fullName evidence="8">DoxX family membrane protein</fullName>
    </submittedName>
</protein>
<dbReference type="InterPro" id="IPR051907">
    <property type="entry name" value="DoxX-like_oxidoreductase"/>
</dbReference>
<keyword evidence="6 7" id="KW-0472">Membrane</keyword>
<evidence type="ECO:0000256" key="2">
    <source>
        <dbReference type="ARBA" id="ARBA00006679"/>
    </source>
</evidence>
<feature type="transmembrane region" description="Helical" evidence="7">
    <location>
        <begin position="77"/>
        <end position="102"/>
    </location>
</feature>
<comment type="caution">
    <text evidence="8">The sequence shown here is derived from an EMBL/GenBank/DDBJ whole genome shotgun (WGS) entry which is preliminary data.</text>
</comment>
<evidence type="ECO:0000256" key="6">
    <source>
        <dbReference type="ARBA" id="ARBA00023136"/>
    </source>
</evidence>
<evidence type="ECO:0000256" key="3">
    <source>
        <dbReference type="ARBA" id="ARBA00022475"/>
    </source>
</evidence>
<dbReference type="InterPro" id="IPR032808">
    <property type="entry name" value="DoxX"/>
</dbReference>
<reference evidence="8 9" key="1">
    <citation type="submission" date="2020-04" db="EMBL/GenBank/DDBJ databases">
        <title>Donghicola sp., a member of the Rhodobacteraceae family isolated from mangrove forest in Thailand.</title>
        <authorList>
            <person name="Charoenyingcharoen P."/>
            <person name="Yukphan P."/>
        </authorList>
    </citation>
    <scope>NUCLEOTIDE SEQUENCE [LARGE SCALE GENOMIC DNA]</scope>
    <source>
        <strain evidence="8 9">B5-SW-15</strain>
    </source>
</reference>
<keyword evidence="4 7" id="KW-0812">Transmembrane</keyword>
<dbReference type="EMBL" id="JABCJE010000006">
    <property type="protein sequence ID" value="NVO24310.1"/>
    <property type="molecule type" value="Genomic_DNA"/>
</dbReference>
<accession>A0A850QBS4</accession>
<evidence type="ECO:0000256" key="7">
    <source>
        <dbReference type="SAM" id="Phobius"/>
    </source>
</evidence>
<name>A0A850QBS4_9RHOB</name>